<proteinExistence type="predicted"/>
<dbReference type="InterPro" id="IPR011108">
    <property type="entry name" value="RMMBL"/>
</dbReference>
<dbReference type="InterPro" id="IPR036866">
    <property type="entry name" value="RibonucZ/Hydroxyglut_hydro"/>
</dbReference>
<gene>
    <name evidence="2" type="ORF">SAMN02746019_00002860</name>
</gene>
<dbReference type="InterPro" id="IPR001279">
    <property type="entry name" value="Metallo-B-lactamas"/>
</dbReference>
<dbReference type="SMART" id="SM00849">
    <property type="entry name" value="Lactamase_B"/>
    <property type="match status" value="1"/>
</dbReference>
<protein>
    <submittedName>
        <fullName evidence="2">Ribonuclease J</fullName>
    </submittedName>
</protein>
<accession>A0A212QKY0</accession>
<dbReference type="RefSeq" id="WP_088570298.1">
    <property type="nucleotide sequence ID" value="NZ_FYEK01000008.1"/>
</dbReference>
<dbReference type="AlphaFoldDB" id="A0A212QKY0"/>
<dbReference type="PANTHER" id="PTHR43694">
    <property type="entry name" value="RIBONUCLEASE J"/>
    <property type="match status" value="1"/>
</dbReference>
<dbReference type="Proteomes" id="UP000197025">
    <property type="component" value="Unassembled WGS sequence"/>
</dbReference>
<evidence type="ECO:0000313" key="3">
    <source>
        <dbReference type="Proteomes" id="UP000197025"/>
    </source>
</evidence>
<dbReference type="Gene3D" id="3.60.15.10">
    <property type="entry name" value="Ribonuclease Z/Hydroxyacylglutathione hydrolase-like"/>
    <property type="match status" value="1"/>
</dbReference>
<evidence type="ECO:0000313" key="2">
    <source>
        <dbReference type="EMBL" id="SNB60014.1"/>
    </source>
</evidence>
<sequence>MRSFAVGGLRVHVFGGWGEIGGNQLLLEAGGEAILLDFGRPFGRWKEYFTEFLAPRSALGLRDLLALGLLPRLRGLYRDGRDDTLFPTDLERGLLDGAPDAGHIQGLLLSHAHLDHSGAIAYLRADLPIYTTPETAAILKAMQDTAQAGLDGEGVYLSLRRVNEEGVLKADARASYLRRPYRCLRGLPQGFHELSPAKTKRLEGHPWEAVDLPFRVGGFRAQAFPVDHSVPGTVAFVVETAEGLVVYTGDLRFHGRAGSRTEAFLRALEEEKVFLLIVEGTRLGRPGSARTEEEVKEALHEEIRRHPGAPVAVDFAPRNVERLESCLEVARDLGRELVVTSKDAYLLWALSDVDPHYEDVRRSVRVLRETKAQVRGWEERLWEEAPGLRGVTIEEVAQAPGSFLLAFGFYEINRLLDLRLHIGPEPEGLYIFSNSYWADDEQILDLRILMRWLSELNFRLLPESLRGLPADPLEVDNPYHTSGHAPEEDLARLVRRLRPRHLLPVHTLHPERWAELLRREEIRILF</sequence>
<evidence type="ECO:0000259" key="1">
    <source>
        <dbReference type="SMART" id="SM00849"/>
    </source>
</evidence>
<dbReference type="InParanoid" id="A0A212QKY0"/>
<reference evidence="3" key="1">
    <citation type="submission" date="2017-06" db="EMBL/GenBank/DDBJ databases">
        <authorList>
            <person name="Varghese N."/>
            <person name="Submissions S."/>
        </authorList>
    </citation>
    <scope>NUCLEOTIDE SEQUENCE [LARGE SCALE GENOMIC DNA]</scope>
    <source>
        <strain evidence="3">JAD2</strain>
    </source>
</reference>
<feature type="domain" description="Metallo-beta-lactamase" evidence="1">
    <location>
        <begin position="21"/>
        <end position="288"/>
    </location>
</feature>
<dbReference type="SUPFAM" id="SSF56281">
    <property type="entry name" value="Metallo-hydrolase/oxidoreductase"/>
    <property type="match status" value="1"/>
</dbReference>
<dbReference type="EMBL" id="FYEK01000008">
    <property type="protein sequence ID" value="SNB60014.1"/>
    <property type="molecule type" value="Genomic_DNA"/>
</dbReference>
<name>A0A212QKY0_9CHLR</name>
<dbReference type="PANTHER" id="PTHR43694:SF1">
    <property type="entry name" value="RIBONUCLEASE J"/>
    <property type="match status" value="1"/>
</dbReference>
<dbReference type="Pfam" id="PF07521">
    <property type="entry name" value="RMMBL"/>
    <property type="match status" value="1"/>
</dbReference>
<organism evidence="2 3">
    <name type="scientific">Thermoflexus hugenholtzii JAD2</name>
    <dbReference type="NCBI Taxonomy" id="877466"/>
    <lineage>
        <taxon>Bacteria</taxon>
        <taxon>Bacillati</taxon>
        <taxon>Chloroflexota</taxon>
        <taxon>Thermoflexia</taxon>
        <taxon>Thermoflexales</taxon>
        <taxon>Thermoflexaceae</taxon>
        <taxon>Thermoflexus</taxon>
    </lineage>
</organism>
<keyword evidence="3" id="KW-1185">Reference proteome</keyword>
<dbReference type="OrthoDB" id="9803916at2"/>